<name>A0ABS9ZCS4_9HYPH</name>
<keyword evidence="2" id="KW-1185">Reference proteome</keyword>
<dbReference type="EMBL" id="JAIVFP010000001">
    <property type="protein sequence ID" value="MCI4684887.1"/>
    <property type="molecule type" value="Genomic_DNA"/>
</dbReference>
<comment type="caution">
    <text evidence="1">The sequence shown here is derived from an EMBL/GenBank/DDBJ whole genome shotgun (WGS) entry which is preliminary data.</text>
</comment>
<proteinExistence type="predicted"/>
<accession>A0ABS9ZCS4</accession>
<dbReference type="RefSeq" id="WP_243068761.1">
    <property type="nucleotide sequence ID" value="NZ_JAIVFK010000050.1"/>
</dbReference>
<dbReference type="Proteomes" id="UP001139104">
    <property type="component" value="Unassembled WGS sequence"/>
</dbReference>
<reference evidence="1" key="1">
    <citation type="journal article" date="2022" name="ISME J.">
        <title>Identification of active gaseous-alkane degraders at natural gas seeps.</title>
        <authorList>
            <person name="Farhan Ul Haque M."/>
            <person name="Hernandez M."/>
            <person name="Crombie A.T."/>
            <person name="Murrell J.C."/>
        </authorList>
    </citation>
    <scope>NUCLEOTIDE SEQUENCE</scope>
    <source>
        <strain evidence="1">PC2</strain>
    </source>
</reference>
<evidence type="ECO:0000313" key="1">
    <source>
        <dbReference type="EMBL" id="MCI4684887.1"/>
    </source>
</evidence>
<evidence type="ECO:0000313" key="2">
    <source>
        <dbReference type="Proteomes" id="UP001139104"/>
    </source>
</evidence>
<protein>
    <submittedName>
        <fullName evidence="1">Uncharacterized protein</fullName>
    </submittedName>
</protein>
<sequence>MSRKSIQINVPAAQVQAPVKAPARRKSGAEGMVDSWIVQDAAQTLAEDAFSPHPIPGEGVTVTVRLSAQPDWAEAAKIFFFLPQAALWFWTFGAAQKAMRLPFDWRR</sequence>
<gene>
    <name evidence="1" type="ORF">K2U94_19290</name>
</gene>
<organism evidence="1 2">
    <name type="scientific">Candidatus Rhodoblastus alkanivorans</name>
    <dbReference type="NCBI Taxonomy" id="2954117"/>
    <lineage>
        <taxon>Bacteria</taxon>
        <taxon>Pseudomonadati</taxon>
        <taxon>Pseudomonadota</taxon>
        <taxon>Alphaproteobacteria</taxon>
        <taxon>Hyphomicrobiales</taxon>
        <taxon>Rhodoblastaceae</taxon>
        <taxon>Rhodoblastus</taxon>
    </lineage>
</organism>